<dbReference type="InterPro" id="IPR017930">
    <property type="entry name" value="Myb_dom"/>
</dbReference>
<name>A0A9N9ATY8_9GLOM</name>
<dbReference type="Gene3D" id="1.10.10.60">
    <property type="entry name" value="Homeodomain-like"/>
    <property type="match status" value="1"/>
</dbReference>
<feature type="domain" description="Myb-like" evidence="7">
    <location>
        <begin position="245"/>
        <end position="301"/>
    </location>
</feature>
<dbReference type="InterPro" id="IPR009057">
    <property type="entry name" value="Homeodomain-like_sf"/>
</dbReference>
<feature type="region of interest" description="Disordered" evidence="6">
    <location>
        <begin position="323"/>
        <end position="354"/>
    </location>
</feature>
<dbReference type="SUPFAM" id="SSF57850">
    <property type="entry name" value="RING/U-box"/>
    <property type="match status" value="1"/>
</dbReference>
<reference evidence="10" key="1">
    <citation type="submission" date="2021-06" db="EMBL/GenBank/DDBJ databases">
        <authorList>
            <person name="Kallberg Y."/>
            <person name="Tangrot J."/>
            <person name="Rosling A."/>
        </authorList>
    </citation>
    <scope>NUCLEOTIDE SEQUENCE</scope>
    <source>
        <strain evidence="10">IA702</strain>
    </source>
</reference>
<evidence type="ECO:0000259" key="9">
    <source>
        <dbReference type="PROSITE" id="PS51294"/>
    </source>
</evidence>
<feature type="domain" description="ZZ-type" evidence="8">
    <location>
        <begin position="412"/>
        <end position="473"/>
    </location>
</feature>
<organism evidence="10 11">
    <name type="scientific">Paraglomus occultum</name>
    <dbReference type="NCBI Taxonomy" id="144539"/>
    <lineage>
        <taxon>Eukaryota</taxon>
        <taxon>Fungi</taxon>
        <taxon>Fungi incertae sedis</taxon>
        <taxon>Mucoromycota</taxon>
        <taxon>Glomeromycotina</taxon>
        <taxon>Glomeromycetes</taxon>
        <taxon>Paraglomerales</taxon>
        <taxon>Paraglomeraceae</taxon>
        <taxon>Paraglomus</taxon>
    </lineage>
</organism>
<feature type="region of interest" description="Disordered" evidence="6">
    <location>
        <begin position="95"/>
        <end position="152"/>
    </location>
</feature>
<dbReference type="GO" id="GO:0008270">
    <property type="term" value="F:zinc ion binding"/>
    <property type="evidence" value="ECO:0007669"/>
    <property type="project" value="UniProtKB-KW"/>
</dbReference>
<evidence type="ECO:0000256" key="2">
    <source>
        <dbReference type="ARBA" id="ARBA00022771"/>
    </source>
</evidence>
<dbReference type="InterPro" id="IPR043145">
    <property type="entry name" value="Znf_ZZ_sf"/>
</dbReference>
<dbReference type="CDD" id="cd00167">
    <property type="entry name" value="SANT"/>
    <property type="match status" value="1"/>
</dbReference>
<dbReference type="PANTHER" id="PTHR22705:SF0">
    <property type="entry name" value="ZZ-TYPE ZINC FINGER-CONTAINING PROTEIN 3"/>
    <property type="match status" value="1"/>
</dbReference>
<evidence type="ECO:0000256" key="5">
    <source>
        <dbReference type="SAM" id="Coils"/>
    </source>
</evidence>
<sequence>MSEESSPGVIEALLNSNEDYERVTRAIDILNRQLEQAQADIVTLKLAKQQWLADPISLAERLRDGTFEQTPNWQRIHRTPSIDWSRYPRRPSLCVGGDTTRYHPYRSNSETKPSLTSPTTSMSPMSSTSHSSTDAISSTITSPDAPPEDPSDLMAFVLKVGASVGLYPKRKQSKSESEGYNGDGGRRWSSGYSEAPARGKGIGKSMELLFPSENENQRITNEASTVKNDVEEVKSESAVDNDFSKPANHNVPWTDEEQRRLVELLRIYPDEEIQSHRFKRISMALGTRTPKQVASRIQKYFIKLAKHGLPVPGRMPNLNFSASSSMMKNKSPGVVSKSKFKPTRQPDSRPRRPRVSGVAYMDSQTPPTILMNENDDDVIEIMLMIVDATQKSIANKGIKNGNNNVGVNNVIHYGFCCDSCQIDPIVGPRYQCVDCMEKDQEIDLCEVCMETDDFEIDGHQKTHHFALRTTSEPIQSRENSI</sequence>
<dbReference type="EMBL" id="CAJVPJ010000607">
    <property type="protein sequence ID" value="CAG8542185.1"/>
    <property type="molecule type" value="Genomic_DNA"/>
</dbReference>
<comment type="caution">
    <text evidence="10">The sequence shown here is derived from an EMBL/GenBank/DDBJ whole genome shotgun (WGS) entry which is preliminary data.</text>
</comment>
<dbReference type="InterPro" id="IPR037830">
    <property type="entry name" value="ZZZ3"/>
</dbReference>
<dbReference type="PROSITE" id="PS50135">
    <property type="entry name" value="ZF_ZZ_2"/>
    <property type="match status" value="1"/>
</dbReference>
<dbReference type="PANTHER" id="PTHR22705">
    <property type="entry name" value="ZINC FINGER, ZZ DOMAIN CONTAINING 3"/>
    <property type="match status" value="1"/>
</dbReference>
<dbReference type="InterPro" id="IPR000433">
    <property type="entry name" value="Znf_ZZ"/>
</dbReference>
<evidence type="ECO:0000256" key="6">
    <source>
        <dbReference type="SAM" id="MobiDB-lite"/>
    </source>
</evidence>
<dbReference type="AlphaFoldDB" id="A0A9N9ATY8"/>
<evidence type="ECO:0000256" key="4">
    <source>
        <dbReference type="PROSITE-ProRule" id="PRU00228"/>
    </source>
</evidence>
<dbReference type="OrthoDB" id="424753at2759"/>
<keyword evidence="5" id="KW-0175">Coiled coil</keyword>
<dbReference type="PROSITE" id="PS51294">
    <property type="entry name" value="HTH_MYB"/>
    <property type="match status" value="1"/>
</dbReference>
<evidence type="ECO:0000259" key="8">
    <source>
        <dbReference type="PROSITE" id="PS50135"/>
    </source>
</evidence>
<dbReference type="Gene3D" id="3.30.60.90">
    <property type="match status" value="1"/>
</dbReference>
<keyword evidence="3" id="KW-0862">Zinc</keyword>
<accession>A0A9N9ATY8</accession>
<protein>
    <submittedName>
        <fullName evidence="10">10082_t:CDS:1</fullName>
    </submittedName>
</protein>
<evidence type="ECO:0000256" key="1">
    <source>
        <dbReference type="ARBA" id="ARBA00022723"/>
    </source>
</evidence>
<proteinExistence type="predicted"/>
<evidence type="ECO:0000313" key="11">
    <source>
        <dbReference type="Proteomes" id="UP000789572"/>
    </source>
</evidence>
<dbReference type="Pfam" id="PF00249">
    <property type="entry name" value="Myb_DNA-binding"/>
    <property type="match status" value="1"/>
</dbReference>
<keyword evidence="2 4" id="KW-0863">Zinc-finger</keyword>
<keyword evidence="1" id="KW-0479">Metal-binding</keyword>
<evidence type="ECO:0000256" key="3">
    <source>
        <dbReference type="ARBA" id="ARBA00022833"/>
    </source>
</evidence>
<dbReference type="SUPFAM" id="SSF46689">
    <property type="entry name" value="Homeodomain-like"/>
    <property type="match status" value="1"/>
</dbReference>
<feature type="coiled-coil region" evidence="5">
    <location>
        <begin position="13"/>
        <end position="54"/>
    </location>
</feature>
<dbReference type="PROSITE" id="PS50090">
    <property type="entry name" value="MYB_LIKE"/>
    <property type="match status" value="1"/>
</dbReference>
<dbReference type="SMART" id="SM00717">
    <property type="entry name" value="SANT"/>
    <property type="match status" value="1"/>
</dbReference>
<gene>
    <name evidence="10" type="ORF">POCULU_LOCUS4593</name>
</gene>
<keyword evidence="11" id="KW-1185">Reference proteome</keyword>
<feature type="domain" description="HTH myb-type" evidence="9">
    <location>
        <begin position="252"/>
        <end position="305"/>
    </location>
</feature>
<feature type="compositionally biased region" description="Low complexity" evidence="6">
    <location>
        <begin position="110"/>
        <end position="143"/>
    </location>
</feature>
<dbReference type="InterPro" id="IPR001005">
    <property type="entry name" value="SANT/Myb"/>
</dbReference>
<feature type="region of interest" description="Disordered" evidence="6">
    <location>
        <begin position="230"/>
        <end position="251"/>
    </location>
</feature>
<evidence type="ECO:0000313" key="10">
    <source>
        <dbReference type="EMBL" id="CAG8542185.1"/>
    </source>
</evidence>
<feature type="region of interest" description="Disordered" evidence="6">
    <location>
        <begin position="169"/>
        <end position="199"/>
    </location>
</feature>
<dbReference type="Proteomes" id="UP000789572">
    <property type="component" value="Unassembled WGS sequence"/>
</dbReference>
<evidence type="ECO:0000259" key="7">
    <source>
        <dbReference type="PROSITE" id="PS50090"/>
    </source>
</evidence>